<feature type="transmembrane region" description="Helical" evidence="5">
    <location>
        <begin position="913"/>
        <end position="935"/>
    </location>
</feature>
<dbReference type="Proteomes" id="UP001178507">
    <property type="component" value="Unassembled WGS sequence"/>
</dbReference>
<comment type="cofactor">
    <cofactor evidence="1">
        <name>pyridoxal 5'-phosphate</name>
        <dbReference type="ChEBI" id="CHEBI:597326"/>
    </cofactor>
</comment>
<evidence type="ECO:0000313" key="7">
    <source>
        <dbReference type="EMBL" id="CAJ1396210.1"/>
    </source>
</evidence>
<dbReference type="PANTHER" id="PTHR42790:SF19">
    <property type="entry name" value="KYNURENINE_ALPHA-AMINOADIPATE AMINOTRANSFERASE, MITOCHONDRIAL"/>
    <property type="match status" value="1"/>
</dbReference>
<keyword evidence="3" id="KW-0808">Transferase</keyword>
<dbReference type="GO" id="GO:0008483">
    <property type="term" value="F:transaminase activity"/>
    <property type="evidence" value="ECO:0007669"/>
    <property type="project" value="UniProtKB-KW"/>
</dbReference>
<evidence type="ECO:0000256" key="5">
    <source>
        <dbReference type="SAM" id="Phobius"/>
    </source>
</evidence>
<keyword evidence="5" id="KW-0472">Membrane</keyword>
<dbReference type="CDD" id="cd00609">
    <property type="entry name" value="AAT_like"/>
    <property type="match status" value="1"/>
</dbReference>
<feature type="transmembrane region" description="Helical" evidence="5">
    <location>
        <begin position="966"/>
        <end position="985"/>
    </location>
</feature>
<dbReference type="Gene3D" id="3.40.640.10">
    <property type="entry name" value="Type I PLP-dependent aspartate aminotransferase-like (Major domain)"/>
    <property type="match status" value="1"/>
</dbReference>
<protein>
    <recommendedName>
        <fullName evidence="6">Aminotransferase class I/classII large domain-containing protein</fullName>
    </recommendedName>
</protein>
<dbReference type="GO" id="GO:0030170">
    <property type="term" value="F:pyridoxal phosphate binding"/>
    <property type="evidence" value="ECO:0007669"/>
    <property type="project" value="InterPro"/>
</dbReference>
<feature type="transmembrane region" description="Helical" evidence="5">
    <location>
        <begin position="886"/>
        <end position="907"/>
    </location>
</feature>
<dbReference type="Pfam" id="PF00155">
    <property type="entry name" value="Aminotran_1_2"/>
    <property type="match status" value="1"/>
</dbReference>
<gene>
    <name evidence="7" type="ORF">EVOR1521_LOCUS20481</name>
</gene>
<evidence type="ECO:0000256" key="3">
    <source>
        <dbReference type="ARBA" id="ARBA00022679"/>
    </source>
</evidence>
<evidence type="ECO:0000313" key="8">
    <source>
        <dbReference type="Proteomes" id="UP001178507"/>
    </source>
</evidence>
<evidence type="ECO:0000256" key="1">
    <source>
        <dbReference type="ARBA" id="ARBA00001933"/>
    </source>
</evidence>
<evidence type="ECO:0000256" key="4">
    <source>
        <dbReference type="ARBA" id="ARBA00022898"/>
    </source>
</evidence>
<feature type="transmembrane region" description="Helical" evidence="5">
    <location>
        <begin position="617"/>
        <end position="638"/>
    </location>
</feature>
<dbReference type="SUPFAM" id="SSF53383">
    <property type="entry name" value="PLP-dependent transferases"/>
    <property type="match status" value="1"/>
</dbReference>
<dbReference type="EMBL" id="CAUJNA010003222">
    <property type="protein sequence ID" value="CAJ1396210.1"/>
    <property type="molecule type" value="Genomic_DNA"/>
</dbReference>
<evidence type="ECO:0000256" key="2">
    <source>
        <dbReference type="ARBA" id="ARBA00022576"/>
    </source>
</evidence>
<comment type="caution">
    <text evidence="7">The sequence shown here is derived from an EMBL/GenBank/DDBJ whole genome shotgun (WGS) entry which is preliminary data.</text>
</comment>
<dbReference type="GO" id="GO:1901605">
    <property type="term" value="P:alpha-amino acid metabolic process"/>
    <property type="evidence" value="ECO:0007669"/>
    <property type="project" value="TreeGrafter"/>
</dbReference>
<organism evidence="7 8">
    <name type="scientific">Effrenium voratum</name>
    <dbReference type="NCBI Taxonomy" id="2562239"/>
    <lineage>
        <taxon>Eukaryota</taxon>
        <taxon>Sar</taxon>
        <taxon>Alveolata</taxon>
        <taxon>Dinophyceae</taxon>
        <taxon>Suessiales</taxon>
        <taxon>Symbiodiniaceae</taxon>
        <taxon>Effrenium</taxon>
    </lineage>
</organism>
<keyword evidence="4" id="KW-0663">Pyridoxal phosphate</keyword>
<keyword evidence="8" id="KW-1185">Reference proteome</keyword>
<proteinExistence type="predicted"/>
<evidence type="ECO:0000259" key="6">
    <source>
        <dbReference type="Pfam" id="PF00155"/>
    </source>
</evidence>
<feature type="domain" description="Aminotransferase class I/classII large" evidence="6">
    <location>
        <begin position="102"/>
        <end position="358"/>
    </location>
</feature>
<keyword evidence="5" id="KW-0812">Transmembrane</keyword>
<dbReference type="PANTHER" id="PTHR42790">
    <property type="entry name" value="AMINOTRANSFERASE"/>
    <property type="match status" value="1"/>
</dbReference>
<keyword evidence="2" id="KW-0032">Aminotransferase</keyword>
<dbReference type="InterPro" id="IPR050859">
    <property type="entry name" value="Class-I_PLP-dep_aminotransf"/>
</dbReference>
<feature type="transmembrane region" description="Helical" evidence="5">
    <location>
        <begin position="463"/>
        <end position="484"/>
    </location>
</feature>
<accession>A0AA36J0E1</accession>
<feature type="transmembrane region" description="Helical" evidence="5">
    <location>
        <begin position="490"/>
        <end position="507"/>
    </location>
</feature>
<feature type="transmembrane region" description="Helical" evidence="5">
    <location>
        <begin position="519"/>
        <end position="538"/>
    </location>
</feature>
<sequence length="1462" mass="162848">MAVIEGSLSQRVQRQPGNPFVELLPLMRNPDNSVLCKGVPPDDFLPLHSLSFTVKDPAGLQTVEVDEAATMLAQRYPVMAWGELMGILQKHTEAVLRPAAPQWAISLSAGSMSALDLALGMLLNPGDTILMEEYTFLAMVDACMAAGLNAVPLRCDCEGLLPEALMAAPAAKALYTIPVGHNPLGTRLPAERYHAIYDICAAKGISIIEDDAYFYQQHNSHDALGDEDVRGVAGLELGISFVSIDRQGIVLRLDSFAKMLCPGFRLGWVTGPKHFVEAYEKLCYVSSQHGSSLAMVCLGKLLAHWGTEGLKAQMVRLQLGLRRKCRALLRACEAHLAGLCTWSSPQAGMFLWLKLLHPRSFTHKELMDSRDPRPSAAPGGANARGFLRRAARLELGQGLGTMTWDFTVEDLESVPLVDTRNLGLSEGQLLPAQFAVRTGCLRRLVQQLFLHHVNPRFAKNAELACRGAVFLLLCAIPVIIPHGVSDLRDTIIQYGIYNSSVCCFIVFNMGRTVGQALDIAISGIKGTVLAAAMGWMLYTISPSGYTTGETSDPLVFWLGLGLGVIYVCLVMLLNFHLSLQMFAISGFAGLWMTFLNPEVQGQVTPPWSENWNLKTDTLLQGLICTGFGFLTVMLATLLPYPLWSLMYVQENQLIMNRNISQILQMMVDYYCNEKPNVYDKDAVLRHLREIKSMTDDNDPLIRAAWWECFGLGRTQLKRQVLHAMDQTCARVYDLAFNAWTVSAGEEAAGLNALLMRQVKPLTEELLQLVETLLNILVQAVEDGQLQEEEQQEVQLYIQRLVEQEKKLSKEFHTQRKKITQNKPNELYRNVRVAQVLHWTISRTVGEIIQLSEGVCKFSQDRTSLPPPPESEGMLAMFTGVLDQQHLLYAFRGLLSYFLCFAIGYFGFGEYIPARSSAIAATCPLLFSMYVGSAVLNDLNRIQGLMIGNVVARLARGFVDSCNIEDLALHAVITFLWVFAGLFTYFHSRQYSTVGCLAAAFGASTLLDVSCNHPEKVGKVDTFDALMMNCVAVVVTMIWDILLQSARASDLAFKYLDDCWEEMLLSFKNLLDPNTDTVAFHSATARQLLLQAEQMSSEADLEPRFWRTAWHSDLFARICRETEYLVIAVAALESAIAEHGRHADKKFPTFVKLSHVAVTGEVFNMFGTEDSVIGIIKFKAVKRLLKIFAHETVQKFDGFTDREATHYFQPEQEKVEANFMRETVPLFFGLEDDEPEENLSHDEMAHLSVVFAGFQRTTALVRRMQHKILTSGRAEPFFRLSFVTEEEGYDLALRRLRQVCLELSEGGSLDAAIRNVAYLTPGDALMPDRCGESVCSSGVMNRNTHQELSMDAAFGFLRPRRCTQVVNQADTAAALPRQHKLSTFLQSDSASLSLPRRLRAEGFSGWFPTTEKRVQPPEGQEEFELQQAEKVEVVKVCFGGLVDFCCTRSASSSLGLDREQAGW</sequence>
<feature type="transmembrane region" description="Helical" evidence="5">
    <location>
        <begin position="554"/>
        <end position="572"/>
    </location>
</feature>
<keyword evidence="5" id="KW-1133">Transmembrane helix</keyword>
<feature type="transmembrane region" description="Helical" evidence="5">
    <location>
        <begin position="1022"/>
        <end position="1041"/>
    </location>
</feature>
<reference evidence="7" key="1">
    <citation type="submission" date="2023-08" db="EMBL/GenBank/DDBJ databases">
        <authorList>
            <person name="Chen Y."/>
            <person name="Shah S."/>
            <person name="Dougan E. K."/>
            <person name="Thang M."/>
            <person name="Chan C."/>
        </authorList>
    </citation>
    <scope>NUCLEOTIDE SEQUENCE</scope>
</reference>
<dbReference type="InterPro" id="IPR015424">
    <property type="entry name" value="PyrdxlP-dep_Trfase"/>
</dbReference>
<dbReference type="InterPro" id="IPR004839">
    <property type="entry name" value="Aminotransferase_I/II_large"/>
</dbReference>
<dbReference type="InterPro" id="IPR015421">
    <property type="entry name" value="PyrdxlP-dep_Trfase_major"/>
</dbReference>
<name>A0AA36J0E1_9DINO</name>